<proteinExistence type="predicted"/>
<comment type="caution">
    <text evidence="2">The sequence shown here is derived from an EMBL/GenBank/DDBJ whole genome shotgun (WGS) entry which is preliminary data.</text>
</comment>
<dbReference type="EMBL" id="VSSQ01047670">
    <property type="protein sequence ID" value="MPN01672.1"/>
    <property type="molecule type" value="Genomic_DNA"/>
</dbReference>
<evidence type="ECO:0000313" key="2">
    <source>
        <dbReference type="EMBL" id="MPN01672.1"/>
    </source>
</evidence>
<feature type="transmembrane region" description="Helical" evidence="1">
    <location>
        <begin position="36"/>
        <end position="53"/>
    </location>
</feature>
<dbReference type="AlphaFoldDB" id="A0A645EK65"/>
<organism evidence="2">
    <name type="scientific">bioreactor metagenome</name>
    <dbReference type="NCBI Taxonomy" id="1076179"/>
    <lineage>
        <taxon>unclassified sequences</taxon>
        <taxon>metagenomes</taxon>
        <taxon>ecological metagenomes</taxon>
    </lineage>
</organism>
<reference evidence="2" key="1">
    <citation type="submission" date="2019-08" db="EMBL/GenBank/DDBJ databases">
        <authorList>
            <person name="Kucharzyk K."/>
            <person name="Murdoch R.W."/>
            <person name="Higgins S."/>
            <person name="Loffler F."/>
        </authorList>
    </citation>
    <scope>NUCLEOTIDE SEQUENCE</scope>
</reference>
<sequence length="54" mass="5788">MVTIMKIVSIIMGVFFPAFLIKAVRATDNDSVSKYTAGACISFGVVLFTVMGLL</sequence>
<protein>
    <submittedName>
        <fullName evidence="2">Uncharacterized protein</fullName>
    </submittedName>
</protein>
<keyword evidence="1" id="KW-1133">Transmembrane helix</keyword>
<evidence type="ECO:0000256" key="1">
    <source>
        <dbReference type="SAM" id="Phobius"/>
    </source>
</evidence>
<keyword evidence="1" id="KW-0472">Membrane</keyword>
<name>A0A645EK65_9ZZZZ</name>
<accession>A0A645EK65</accession>
<gene>
    <name evidence="2" type="ORF">SDC9_148883</name>
</gene>
<keyword evidence="1" id="KW-0812">Transmembrane</keyword>